<evidence type="ECO:0000256" key="1">
    <source>
        <dbReference type="SAM" id="MobiDB-lite"/>
    </source>
</evidence>
<dbReference type="Proteomes" id="UP000237105">
    <property type="component" value="Unassembled WGS sequence"/>
</dbReference>
<dbReference type="AlphaFoldDB" id="A0A2P5D3E6"/>
<evidence type="ECO:0000313" key="3">
    <source>
        <dbReference type="Proteomes" id="UP000237105"/>
    </source>
</evidence>
<feature type="non-terminal residue" evidence="2">
    <location>
        <position position="1"/>
    </location>
</feature>
<accession>A0A2P5D3E6</accession>
<feature type="region of interest" description="Disordered" evidence="1">
    <location>
        <begin position="80"/>
        <end position="101"/>
    </location>
</feature>
<keyword evidence="3" id="KW-1185">Reference proteome</keyword>
<gene>
    <name evidence="2" type="ORF">PanWU01x14_099800</name>
</gene>
<reference evidence="3" key="1">
    <citation type="submission" date="2016-06" db="EMBL/GenBank/DDBJ databases">
        <title>Parallel loss of symbiosis genes in relatives of nitrogen-fixing non-legume Parasponia.</title>
        <authorList>
            <person name="Van Velzen R."/>
            <person name="Holmer R."/>
            <person name="Bu F."/>
            <person name="Rutten L."/>
            <person name="Van Zeijl A."/>
            <person name="Liu W."/>
            <person name="Santuari L."/>
            <person name="Cao Q."/>
            <person name="Sharma T."/>
            <person name="Shen D."/>
            <person name="Roswanjaya Y."/>
            <person name="Wardhani T."/>
            <person name="Kalhor M.S."/>
            <person name="Jansen J."/>
            <person name="Van den Hoogen J."/>
            <person name="Gungor B."/>
            <person name="Hartog M."/>
            <person name="Hontelez J."/>
            <person name="Verver J."/>
            <person name="Yang W.-C."/>
            <person name="Schijlen E."/>
            <person name="Repin R."/>
            <person name="Schilthuizen M."/>
            <person name="Schranz E."/>
            <person name="Heidstra R."/>
            <person name="Miyata K."/>
            <person name="Fedorova E."/>
            <person name="Kohlen W."/>
            <person name="Bisseling T."/>
            <person name="Smit S."/>
            <person name="Geurts R."/>
        </authorList>
    </citation>
    <scope>NUCLEOTIDE SEQUENCE [LARGE SCALE GENOMIC DNA]</scope>
    <source>
        <strain evidence="3">cv. WU1-14</strain>
    </source>
</reference>
<organism evidence="2 3">
    <name type="scientific">Parasponia andersonii</name>
    <name type="common">Sponia andersonii</name>
    <dbReference type="NCBI Taxonomy" id="3476"/>
    <lineage>
        <taxon>Eukaryota</taxon>
        <taxon>Viridiplantae</taxon>
        <taxon>Streptophyta</taxon>
        <taxon>Embryophyta</taxon>
        <taxon>Tracheophyta</taxon>
        <taxon>Spermatophyta</taxon>
        <taxon>Magnoliopsida</taxon>
        <taxon>eudicotyledons</taxon>
        <taxon>Gunneridae</taxon>
        <taxon>Pentapetalae</taxon>
        <taxon>rosids</taxon>
        <taxon>fabids</taxon>
        <taxon>Rosales</taxon>
        <taxon>Cannabaceae</taxon>
        <taxon>Parasponia</taxon>
    </lineage>
</organism>
<protein>
    <submittedName>
        <fullName evidence="2">Uncharacterized protein</fullName>
    </submittedName>
</protein>
<sequence length="137" mass="15579">RKLLTGAEVEAESGRKTKLEPTRIQRWRWHGDRTSDGGTAGENHFGGEIFRPRFLRRKAAVHDSRTRRWFIGVSRSRQMGASGMAADGGGSDEQFPWVASGGPPWRRRRNVGFFMQFFKTVVVRHVAQSDSTEKISF</sequence>
<evidence type="ECO:0000313" key="2">
    <source>
        <dbReference type="EMBL" id="PON67812.1"/>
    </source>
</evidence>
<proteinExistence type="predicted"/>
<dbReference type="EMBL" id="JXTB01000068">
    <property type="protein sequence ID" value="PON67812.1"/>
    <property type="molecule type" value="Genomic_DNA"/>
</dbReference>
<comment type="caution">
    <text evidence="2">The sequence shown here is derived from an EMBL/GenBank/DDBJ whole genome shotgun (WGS) entry which is preliminary data.</text>
</comment>
<name>A0A2P5D3E6_PARAD</name>